<name>A0A4Y7J3P8_PAPSO</name>
<accession>A0A4Y7J3P8</accession>
<evidence type="ECO:0000313" key="1">
    <source>
        <dbReference type="EMBL" id="RZC54275.1"/>
    </source>
</evidence>
<dbReference type="Gramene" id="RZC54275">
    <property type="protein sequence ID" value="RZC54275"/>
    <property type="gene ID" value="C5167_013134"/>
</dbReference>
<dbReference type="AlphaFoldDB" id="A0A4Y7J3P8"/>
<organism evidence="1 2">
    <name type="scientific">Papaver somniferum</name>
    <name type="common">Opium poppy</name>
    <dbReference type="NCBI Taxonomy" id="3469"/>
    <lineage>
        <taxon>Eukaryota</taxon>
        <taxon>Viridiplantae</taxon>
        <taxon>Streptophyta</taxon>
        <taxon>Embryophyta</taxon>
        <taxon>Tracheophyta</taxon>
        <taxon>Spermatophyta</taxon>
        <taxon>Magnoliopsida</taxon>
        <taxon>Ranunculales</taxon>
        <taxon>Papaveraceae</taxon>
        <taxon>Papaveroideae</taxon>
        <taxon>Papaver</taxon>
    </lineage>
</organism>
<gene>
    <name evidence="1" type="ORF">C5167_013134</name>
</gene>
<proteinExistence type="predicted"/>
<dbReference type="EMBL" id="CM010717">
    <property type="protein sequence ID" value="RZC54275.1"/>
    <property type="molecule type" value="Genomic_DNA"/>
</dbReference>
<dbReference type="Proteomes" id="UP000316621">
    <property type="component" value="Chromosome 3"/>
</dbReference>
<keyword evidence="2" id="KW-1185">Reference proteome</keyword>
<reference evidence="1 2" key="1">
    <citation type="journal article" date="2018" name="Science">
        <title>The opium poppy genome and morphinan production.</title>
        <authorList>
            <person name="Guo L."/>
            <person name="Winzer T."/>
            <person name="Yang X."/>
            <person name="Li Y."/>
            <person name="Ning Z."/>
            <person name="He Z."/>
            <person name="Teodor R."/>
            <person name="Lu Y."/>
            <person name="Bowser T.A."/>
            <person name="Graham I.A."/>
            <person name="Ye K."/>
        </authorList>
    </citation>
    <scope>NUCLEOTIDE SEQUENCE [LARGE SCALE GENOMIC DNA]</scope>
    <source>
        <strain evidence="2">cv. HN1</strain>
        <tissue evidence="1">Leaves</tissue>
    </source>
</reference>
<protein>
    <submittedName>
        <fullName evidence="1">Uncharacterized protein</fullName>
    </submittedName>
</protein>
<evidence type="ECO:0000313" key="2">
    <source>
        <dbReference type="Proteomes" id="UP000316621"/>
    </source>
</evidence>
<sequence length="72" mass="8670">MGLVQIQVRRRSLRCWDLMLRSLKSVKLIINDALCEQRLWDIRFRGDENFNMCEICKTSQSMQLLRVTYLFS</sequence>